<dbReference type="InterPro" id="IPR036889">
    <property type="entry name" value="mOase_MmoB_DmpM_sf"/>
</dbReference>
<comment type="similarity">
    <text evidence="1">Belongs to the TmoD/XamoD family.</text>
</comment>
<keyword evidence="2" id="KW-0503">Monooxygenase</keyword>
<evidence type="ECO:0000313" key="3">
    <source>
        <dbReference type="Proteomes" id="UP000247781"/>
    </source>
</evidence>
<protein>
    <submittedName>
        <fullName evidence="2">Methane monooxygenase regulatory protein B</fullName>
    </submittedName>
</protein>
<evidence type="ECO:0000313" key="2">
    <source>
        <dbReference type="EMBL" id="PXX05423.1"/>
    </source>
</evidence>
<reference evidence="3" key="1">
    <citation type="submission" date="2018-05" db="EMBL/GenBank/DDBJ databases">
        <authorList>
            <person name="Deangelis K."/>
            <person name="Huntemann M."/>
            <person name="Clum A."/>
            <person name="Pillay M."/>
            <person name="Palaniappan K."/>
            <person name="Varghese N."/>
            <person name="Mikhailova N."/>
            <person name="Stamatis D."/>
            <person name="Reddy T."/>
            <person name="Daum C."/>
            <person name="Shapiro N."/>
            <person name="Ivanova N."/>
            <person name="Kyrpides N."/>
            <person name="Woyke T."/>
        </authorList>
    </citation>
    <scope>NUCLEOTIDE SEQUENCE [LARGE SCALE GENOMIC DNA]</scope>
    <source>
        <strain evidence="3">GAS496</strain>
    </source>
</reference>
<dbReference type="Proteomes" id="UP000247781">
    <property type="component" value="Unassembled WGS sequence"/>
</dbReference>
<name>A0A318HEJ7_9MYCO</name>
<accession>A0A318HEJ7</accession>
<dbReference type="InterPro" id="IPR003454">
    <property type="entry name" value="MOase_MmoB_DmpM"/>
</dbReference>
<keyword evidence="2" id="KW-0560">Oxidoreductase</keyword>
<dbReference type="Pfam" id="PF02406">
    <property type="entry name" value="MmoB_DmpM"/>
    <property type="match status" value="1"/>
</dbReference>
<organism evidence="2 3">
    <name type="scientific">Mycolicibacterium moriokaense</name>
    <dbReference type="NCBI Taxonomy" id="39691"/>
    <lineage>
        <taxon>Bacteria</taxon>
        <taxon>Bacillati</taxon>
        <taxon>Actinomycetota</taxon>
        <taxon>Actinomycetes</taxon>
        <taxon>Mycobacteriales</taxon>
        <taxon>Mycobacteriaceae</taxon>
        <taxon>Mycolicibacterium</taxon>
    </lineage>
</organism>
<dbReference type="AlphaFoldDB" id="A0A318HEJ7"/>
<reference evidence="2 3" key="2">
    <citation type="submission" date="2018-06" db="EMBL/GenBank/DDBJ databases">
        <title>Sequencing of bacterial isolates from soil warming experiment in Harvard Forest, Massachusetts, USA.</title>
        <authorList>
            <person name="Deangelis K.PhD."/>
        </authorList>
    </citation>
    <scope>NUCLEOTIDE SEQUENCE [LARGE SCALE GENOMIC DNA]</scope>
    <source>
        <strain evidence="2 3">GAS496</strain>
    </source>
</reference>
<proteinExistence type="inferred from homology"/>
<comment type="caution">
    <text evidence="2">The sequence shown here is derived from an EMBL/GenBank/DDBJ whole genome shotgun (WGS) entry which is preliminary data.</text>
</comment>
<dbReference type="RefSeq" id="WP_110318530.1">
    <property type="nucleotide sequence ID" value="NZ_QJJU01000018.1"/>
</dbReference>
<dbReference type="OrthoDB" id="4623061at2"/>
<dbReference type="EMBL" id="QJJU01000018">
    <property type="protein sequence ID" value="PXX05423.1"/>
    <property type="molecule type" value="Genomic_DNA"/>
</dbReference>
<dbReference type="GO" id="GO:0004497">
    <property type="term" value="F:monooxygenase activity"/>
    <property type="evidence" value="ECO:0007669"/>
    <property type="project" value="UniProtKB-KW"/>
</dbReference>
<dbReference type="Gene3D" id="3.90.56.10">
    <property type="entry name" value="Monooxygenase component MmoB/DmpM"/>
    <property type="match status" value="1"/>
</dbReference>
<dbReference type="SUPFAM" id="SSF56029">
    <property type="entry name" value="Monooxygenase (hydroxylase) regulatory protein"/>
    <property type="match status" value="1"/>
</dbReference>
<keyword evidence="3" id="KW-1185">Reference proteome</keyword>
<evidence type="ECO:0000256" key="1">
    <source>
        <dbReference type="ARBA" id="ARBA00006313"/>
    </source>
</evidence>
<gene>
    <name evidence="2" type="ORF">C8E89_118127</name>
</gene>
<sequence length="141" mass="15735">MTEAPVSGPNSHLAAVDRRVSGVDVEQVRANMFSDNGVVESRRVVLALTKADEIEATVEWLTERYEDEPSFTIEDCGTFYRIDCLEGFEIDADEIAELLGRPFSVYDLLVNVSTTIGRAYVDGNVFAITTDLLGWEREVPR</sequence>